<accession>D4F8C8</accession>
<protein>
    <submittedName>
        <fullName evidence="1">Uncharacterized protein</fullName>
    </submittedName>
</protein>
<evidence type="ECO:0000313" key="2">
    <source>
        <dbReference type="Proteomes" id="UP000003692"/>
    </source>
</evidence>
<dbReference type="HOGENOM" id="CLU_3152247_0_0_6"/>
<comment type="caution">
    <text evidence="1">The sequence shown here is derived from an EMBL/GenBank/DDBJ whole genome shotgun (WGS) entry which is preliminary data.</text>
</comment>
<organism evidence="1 2">
    <name type="scientific">Edwardsiella tarda ATCC 23685</name>
    <dbReference type="NCBI Taxonomy" id="500638"/>
    <lineage>
        <taxon>Bacteria</taxon>
        <taxon>Pseudomonadati</taxon>
        <taxon>Pseudomonadota</taxon>
        <taxon>Gammaproteobacteria</taxon>
        <taxon>Enterobacterales</taxon>
        <taxon>Hafniaceae</taxon>
        <taxon>Edwardsiella</taxon>
    </lineage>
</organism>
<sequence length="48" mass="5782">MASVRHKDKCQRRHIYDFFQCHCMDLRHIIHYITISLYATGRGDESVE</sequence>
<name>D4F8C8_EDWTA</name>
<dbReference type="Proteomes" id="UP000003692">
    <property type="component" value="Unassembled WGS sequence"/>
</dbReference>
<proteinExistence type="predicted"/>
<gene>
    <name evidence="1" type="ORF">EDWATA_03015</name>
</gene>
<reference evidence="1 2" key="1">
    <citation type="submission" date="2010-02" db="EMBL/GenBank/DDBJ databases">
        <authorList>
            <person name="Weinstock G."/>
            <person name="Sodergren E."/>
            <person name="Clifton S."/>
            <person name="Fulton L."/>
            <person name="Fulton B."/>
            <person name="Courtney L."/>
            <person name="Fronick C."/>
            <person name="Harrison M."/>
            <person name="Strong C."/>
            <person name="Farmer C."/>
            <person name="Delahaunty K."/>
            <person name="Markovic C."/>
            <person name="Hall O."/>
            <person name="Minx P."/>
            <person name="Tomlinson C."/>
            <person name="Mitreva M."/>
            <person name="Nelson J."/>
            <person name="Hou S."/>
            <person name="Wollam A."/>
            <person name="Pepin K.H."/>
            <person name="Johnson M."/>
            <person name="Bhonagiri V."/>
            <person name="Zhang X."/>
            <person name="Suruliraj S."/>
            <person name="Warren W."/>
            <person name="Chinwalla A."/>
            <person name="Mardis E.R."/>
            <person name="Wilson R.K."/>
        </authorList>
    </citation>
    <scope>NUCLEOTIDE SEQUENCE [LARGE SCALE GENOMIC DNA]</scope>
    <source>
        <strain evidence="1 2">ATCC 23685</strain>
    </source>
</reference>
<dbReference type="AlphaFoldDB" id="D4F8C8"/>
<dbReference type="EMBL" id="ADGK01000256">
    <property type="protein sequence ID" value="EFE21961.1"/>
    <property type="molecule type" value="Genomic_DNA"/>
</dbReference>
<evidence type="ECO:0000313" key="1">
    <source>
        <dbReference type="EMBL" id="EFE21961.1"/>
    </source>
</evidence>